<feature type="non-terminal residue" evidence="1">
    <location>
        <position position="58"/>
    </location>
</feature>
<dbReference type="Proteomes" id="UP000553632">
    <property type="component" value="Unassembled WGS sequence"/>
</dbReference>
<keyword evidence="2" id="KW-1185">Reference proteome</keyword>
<protein>
    <submittedName>
        <fullName evidence="1">Uncharacterized protein</fullName>
    </submittedName>
</protein>
<reference evidence="1 2" key="1">
    <citation type="submission" date="2020-04" db="EMBL/GenBank/DDBJ databases">
        <title>Perkinsus olseni comparative genomics.</title>
        <authorList>
            <person name="Bogema D.R."/>
        </authorList>
    </citation>
    <scope>NUCLEOTIDE SEQUENCE [LARGE SCALE GENOMIC DNA]</scope>
    <source>
        <strain evidence="1 2">ATCC PRA-207</strain>
    </source>
</reference>
<evidence type="ECO:0000313" key="2">
    <source>
        <dbReference type="Proteomes" id="UP000553632"/>
    </source>
</evidence>
<organism evidence="1 2">
    <name type="scientific">Perkinsus olseni</name>
    <name type="common">Perkinsus atlanticus</name>
    <dbReference type="NCBI Taxonomy" id="32597"/>
    <lineage>
        <taxon>Eukaryota</taxon>
        <taxon>Sar</taxon>
        <taxon>Alveolata</taxon>
        <taxon>Perkinsozoa</taxon>
        <taxon>Perkinsea</taxon>
        <taxon>Perkinsida</taxon>
        <taxon>Perkinsidae</taxon>
        <taxon>Perkinsus</taxon>
    </lineage>
</organism>
<name>A0A7J6S6P2_PEROL</name>
<dbReference type="EMBL" id="JABANO010020904">
    <property type="protein sequence ID" value="KAF4727720.1"/>
    <property type="molecule type" value="Genomic_DNA"/>
</dbReference>
<proteinExistence type="predicted"/>
<gene>
    <name evidence="1" type="ORF">FOZ63_008551</name>
</gene>
<comment type="caution">
    <text evidence="1">The sequence shown here is derived from an EMBL/GenBank/DDBJ whole genome shotgun (WGS) entry which is preliminary data.</text>
</comment>
<accession>A0A7J6S6P2</accession>
<sequence length="58" mass="6331">MCMRVHLSSAEYSLVTAVDPPARCGASARELLSISLYCQRSSSGAMWFASQLTYNISL</sequence>
<evidence type="ECO:0000313" key="1">
    <source>
        <dbReference type="EMBL" id="KAF4727720.1"/>
    </source>
</evidence>
<dbReference type="AlphaFoldDB" id="A0A7J6S6P2"/>